<protein>
    <submittedName>
        <fullName evidence="1">Uncharacterized protein</fullName>
    </submittedName>
</protein>
<sequence length="454" mass="51821">MAHLRRFLTMTLGDVMISCEDLTDFPEEDLSAMADFFSALFSQVSIVLYVRDPMGGLSSSVQELVKSGFTLEQVERHLHGEEDLQSAMLAPIRDRIEKVQRAFATADLQMRPFDPSGFVDGNLLKDFCNTAQISEISFEDAPQNTRASDQFITQMSALNAKNPLLKNGLMNPDRDPWLADVAAHFTDQPFQVPDNWQRIWEDTRREDKRWFHAQFPDVNTSRTAKVTVLKTDNAPDLETLHQNLRHKRAGEADQTLHDAIKSGDVERADMTALRFCTNADLLQQVAELFLRHHRYYEARSAYRMAILRHVSNPKLWKNYLWLCNVLQSDDEVNLIAALQPERRQVRLKKWRDKLLENAPQLSPVKTEGALQVTGDGHVSGWLTDPAQNNLSLPFVVTDGQYQTGPYLANQHIGARKRNRNMIYCGFSFWKDPRMTGEIVLKSVASDQVFMAVPD</sequence>
<keyword evidence="2" id="KW-1185">Reference proteome</keyword>
<proteinExistence type="predicted"/>
<dbReference type="EMBL" id="JADCKQ010000014">
    <property type="protein sequence ID" value="MBI1495079.1"/>
    <property type="molecule type" value="Genomic_DNA"/>
</dbReference>
<evidence type="ECO:0000313" key="1">
    <source>
        <dbReference type="EMBL" id="MBI1495079.1"/>
    </source>
</evidence>
<comment type="caution">
    <text evidence="1">The sequence shown here is derived from an EMBL/GenBank/DDBJ whole genome shotgun (WGS) entry which is preliminary data.</text>
</comment>
<organism evidence="1 2">
    <name type="scientific">Halocynthiibacter styelae</name>
    <dbReference type="NCBI Taxonomy" id="2761955"/>
    <lineage>
        <taxon>Bacteria</taxon>
        <taxon>Pseudomonadati</taxon>
        <taxon>Pseudomonadota</taxon>
        <taxon>Alphaproteobacteria</taxon>
        <taxon>Rhodobacterales</taxon>
        <taxon>Paracoccaceae</taxon>
        <taxon>Halocynthiibacter</taxon>
    </lineage>
</organism>
<name>A0A8J7IZL2_9RHOB</name>
<evidence type="ECO:0000313" key="2">
    <source>
        <dbReference type="Proteomes" id="UP000640583"/>
    </source>
</evidence>
<reference evidence="1" key="1">
    <citation type="submission" date="2020-10" db="EMBL/GenBank/DDBJ databases">
        <title>Paenihalocynthiibacter styelae gen. nov., sp. nov., isolated from stalked sea squirt Styela clava.</title>
        <authorList>
            <person name="Kim Y.-O."/>
            <person name="Yoon J.-H."/>
        </authorList>
    </citation>
    <scope>NUCLEOTIDE SEQUENCE</scope>
    <source>
        <strain evidence="1">MYP1-1</strain>
    </source>
</reference>
<dbReference type="Proteomes" id="UP000640583">
    <property type="component" value="Unassembled WGS sequence"/>
</dbReference>
<dbReference type="RefSeq" id="WP_228849803.1">
    <property type="nucleotide sequence ID" value="NZ_JADCKQ010000014.1"/>
</dbReference>
<gene>
    <name evidence="1" type="ORF">H1D41_15655</name>
</gene>
<accession>A0A8J7IZL2</accession>
<dbReference type="AlphaFoldDB" id="A0A8J7IZL2"/>